<accession>A0A101MAD2</accession>
<evidence type="ECO:0000313" key="1">
    <source>
        <dbReference type="EMBL" id="KUM56862.1"/>
    </source>
</evidence>
<protein>
    <submittedName>
        <fullName evidence="1">Uncharacterized protein</fullName>
    </submittedName>
</protein>
<evidence type="ECO:0000313" key="2">
    <source>
        <dbReference type="Proteomes" id="UP000055045"/>
    </source>
</evidence>
<organism evidence="1 2">
    <name type="scientific">Penicillium freii</name>
    <dbReference type="NCBI Taxonomy" id="48697"/>
    <lineage>
        <taxon>Eukaryota</taxon>
        <taxon>Fungi</taxon>
        <taxon>Dikarya</taxon>
        <taxon>Ascomycota</taxon>
        <taxon>Pezizomycotina</taxon>
        <taxon>Eurotiomycetes</taxon>
        <taxon>Eurotiomycetidae</taxon>
        <taxon>Eurotiales</taxon>
        <taxon>Aspergillaceae</taxon>
        <taxon>Penicillium</taxon>
    </lineage>
</organism>
<name>A0A101MAD2_PENFR</name>
<reference evidence="1 2" key="1">
    <citation type="submission" date="2015-10" db="EMBL/GenBank/DDBJ databases">
        <title>Genome sequencing of Penicillium freii.</title>
        <authorList>
            <person name="Nguyen H.D."/>
            <person name="Visagie C.M."/>
            <person name="Seifert K.A."/>
        </authorList>
    </citation>
    <scope>NUCLEOTIDE SEQUENCE [LARGE SCALE GENOMIC DNA]</scope>
    <source>
        <strain evidence="1 2">DAOM 242723</strain>
    </source>
</reference>
<dbReference type="AlphaFoldDB" id="A0A101MAD2"/>
<proteinExistence type="predicted"/>
<dbReference type="EMBL" id="LLXE01000427">
    <property type="protein sequence ID" value="KUM56862.1"/>
    <property type="molecule type" value="Genomic_DNA"/>
</dbReference>
<keyword evidence="2" id="KW-1185">Reference proteome</keyword>
<sequence length="176" mass="19977">MRVKCHRSLPFSNFNSGGKGVIFFVQLLITPDLVRSFVQFVARATGGARKTADVGTNNLNDVNVGRKAQETDVSRFISWLGFGLPDEEPKTSRVHLTHQVSHQVSYSRYLRATSKSVSNSRQLKLSYSYELSWKVHRFPGMDYESSGWRISKRVGRLFVSTIKQNDKGKKAYESII</sequence>
<gene>
    <name evidence="1" type="ORF">ACN42_g10337</name>
</gene>
<comment type="caution">
    <text evidence="1">The sequence shown here is derived from an EMBL/GenBank/DDBJ whole genome shotgun (WGS) entry which is preliminary data.</text>
</comment>
<dbReference type="Proteomes" id="UP000055045">
    <property type="component" value="Unassembled WGS sequence"/>
</dbReference>